<dbReference type="GeneID" id="64819222"/>
<organism evidence="2 3">
    <name type="scientific">Methanobacterium alkalithermotolerans</name>
    <dbReference type="NCBI Taxonomy" id="2731220"/>
    <lineage>
        <taxon>Archaea</taxon>
        <taxon>Methanobacteriati</taxon>
        <taxon>Methanobacteriota</taxon>
        <taxon>Methanomada group</taxon>
        <taxon>Methanobacteria</taxon>
        <taxon>Methanobacteriales</taxon>
        <taxon>Methanobacteriaceae</taxon>
        <taxon>Methanobacterium</taxon>
    </lineage>
</organism>
<evidence type="ECO:0000313" key="3">
    <source>
        <dbReference type="Proteomes" id="UP000681041"/>
    </source>
</evidence>
<dbReference type="OrthoDB" id="383822at2157"/>
<dbReference type="AlphaFoldDB" id="A0A8T8K350"/>
<name>A0A8T8K350_9EURY</name>
<protein>
    <recommendedName>
        <fullName evidence="1">DISARM protein DrmE C-terminal domain-containing protein</fullName>
    </recommendedName>
</protein>
<proteinExistence type="predicted"/>
<evidence type="ECO:0000313" key="2">
    <source>
        <dbReference type="EMBL" id="QUH22372.1"/>
    </source>
</evidence>
<dbReference type="RefSeq" id="WP_211533315.1">
    <property type="nucleotide sequence ID" value="NZ_CP058560.1"/>
</dbReference>
<evidence type="ECO:0000259" key="1">
    <source>
        <dbReference type="Pfam" id="PF24957"/>
    </source>
</evidence>
<dbReference type="Proteomes" id="UP000681041">
    <property type="component" value="Chromosome"/>
</dbReference>
<sequence>MEKWASKIHHINTYNPDCKDAMDYYYNTKLTENISPLTNFFLNTFLNSMDKKNIIVTFPDNILRPLPLIAYSYSFLKNKSTMVFTSSTRGLENKSPREIHNMGYYMLNWDGEYLFYDIPIGFIFKDKVEAKIKMPLANRRFKKKYIEHLKNNFTNTNGPKILLYADNGTRIVDTVNNILLDNKNKFKHEMNFDLGCIIFENVDRYVNSKYTSKQFINWIKDYHDKDINFIFHFSNPNSPFINYIKDKTDSFVIPFNNGILTNNEGISIPSLEYYDKKDPVEIKIIENYNLDRPYFYHNDSDITVFEPLLEAGNIDKHFMEAKNLLKRVLEDQLFNKKLYYRSLGLLYSLQDLIINPSKYKLRYGDKDIGWRFFSITEFLEMFQSRLPKENTFNQLVLGEYITQLENIYSELSKCRRFGEESSFNRIGKDYKILEIAQNKNDYFSDHVLMIGAYSNSEASVLREELERWDIDGIEVRHIGWLNKSHFDRSNYSLLLPGPIPVKYFSELLRPYKKILVLAYEGYNFNRIKDQMKLVSDFSVKEEIVSMNYFKEIYEFMGIPQNDALFEDYHKRINEKEIETDTLPSGNVSNTFDDLKELISIDSSEYKEDLDNLGRMIKHIKSANQRTEESKEYSESLEFYLRNLETGKKYKKTLPLAKTYFFLKNIGSKIEEGSPKELKPGNFVIVIDNDEKKTLLQLIIEIYDLESSIDKEIIEFWKERLMLFIKDTGIKYKQFYDAYNNFGGEKHYQTVLNWCKGRVIGPEESKDLYYIGKILDEEILINNHKLISEEIGKVRNIHRTTGRKLKKVIKSVIFEGSGLDAQNLNYEEYLFYEKVKNGIYEVLEIK</sequence>
<dbReference type="EMBL" id="CP058560">
    <property type="protein sequence ID" value="QUH22372.1"/>
    <property type="molecule type" value="Genomic_DNA"/>
</dbReference>
<accession>A0A8T8K350</accession>
<dbReference type="KEGG" id="meme:HYG87_00620"/>
<dbReference type="InterPro" id="IPR056666">
    <property type="entry name" value="DrmE_C"/>
</dbReference>
<keyword evidence="3" id="KW-1185">Reference proteome</keyword>
<gene>
    <name evidence="2" type="ORF">HYG87_00620</name>
</gene>
<feature type="domain" description="DISARM protein DrmE C-terminal" evidence="1">
    <location>
        <begin position="663"/>
        <end position="810"/>
    </location>
</feature>
<dbReference type="Pfam" id="PF24957">
    <property type="entry name" value="DrmE_C"/>
    <property type="match status" value="1"/>
</dbReference>
<reference evidence="2" key="1">
    <citation type="submission" date="2020-07" db="EMBL/GenBank/DDBJ databases">
        <title>Methanobacterium. sp. MethCan genome.</title>
        <authorList>
            <person name="Postec A."/>
            <person name="Quemeneur M."/>
        </authorList>
    </citation>
    <scope>NUCLEOTIDE SEQUENCE</scope>
    <source>
        <strain evidence="2">MethCAN</strain>
    </source>
</reference>